<protein>
    <submittedName>
        <fullName evidence="9">Gamma-tubulin complex component 3</fullName>
    </submittedName>
</protein>
<dbReference type="Gene3D" id="1.20.120.1900">
    <property type="entry name" value="Gamma-tubulin complex, C-terminal domain"/>
    <property type="match status" value="1"/>
</dbReference>
<reference evidence="9 10" key="1">
    <citation type="journal article" date="2018" name="G3 (Bethesda)">
        <title>Phylogenetic and Phylogenomic Definition of Rhizopus Species.</title>
        <authorList>
            <person name="Gryganskyi A.P."/>
            <person name="Golan J."/>
            <person name="Dolatabadi S."/>
            <person name="Mondo S."/>
            <person name="Robb S."/>
            <person name="Idnurm A."/>
            <person name="Muszewska A."/>
            <person name="Steczkiewicz K."/>
            <person name="Masonjones S."/>
            <person name="Liao H.L."/>
            <person name="Gajdeczka M.T."/>
            <person name="Anike F."/>
            <person name="Vuek A."/>
            <person name="Anishchenko I.M."/>
            <person name="Voigt K."/>
            <person name="de Hoog G.S."/>
            <person name="Smith M.E."/>
            <person name="Heitman J."/>
            <person name="Vilgalys R."/>
            <person name="Stajich J.E."/>
        </authorList>
    </citation>
    <scope>NUCLEOTIDE SEQUENCE [LARGE SCALE GENOMIC DNA]</scope>
    <source>
        <strain evidence="9 10">CBS 357.93</strain>
    </source>
</reference>
<dbReference type="GO" id="GO:0051321">
    <property type="term" value="P:meiotic cell cycle"/>
    <property type="evidence" value="ECO:0007669"/>
    <property type="project" value="TreeGrafter"/>
</dbReference>
<dbReference type="GO" id="GO:0031122">
    <property type="term" value="P:cytoplasmic microtubule organization"/>
    <property type="evidence" value="ECO:0007669"/>
    <property type="project" value="TreeGrafter"/>
</dbReference>
<evidence type="ECO:0000313" key="10">
    <source>
        <dbReference type="Proteomes" id="UP000252139"/>
    </source>
</evidence>
<dbReference type="Pfam" id="PF17681">
    <property type="entry name" value="GCP_N_terminal"/>
    <property type="match status" value="1"/>
</dbReference>
<dbReference type="EMBL" id="PJQL01000249">
    <property type="protein sequence ID" value="RCH97778.1"/>
    <property type="molecule type" value="Genomic_DNA"/>
</dbReference>
<dbReference type="InterPro" id="IPR040457">
    <property type="entry name" value="GCP_C"/>
</dbReference>
<keyword evidence="10" id="KW-1185">Reference proteome</keyword>
<dbReference type="InterPro" id="IPR041470">
    <property type="entry name" value="GCP_N"/>
</dbReference>
<dbReference type="PANTHER" id="PTHR19302">
    <property type="entry name" value="GAMMA TUBULIN COMPLEX PROTEIN"/>
    <property type="match status" value="1"/>
</dbReference>
<evidence type="ECO:0000256" key="1">
    <source>
        <dbReference type="ARBA" id="ARBA00004245"/>
    </source>
</evidence>
<evidence type="ECO:0000256" key="3">
    <source>
        <dbReference type="ARBA" id="ARBA00022490"/>
    </source>
</evidence>
<feature type="domain" description="Gamma tubulin complex component protein N-terminal" evidence="8">
    <location>
        <begin position="222"/>
        <end position="516"/>
    </location>
</feature>
<name>A0A367K6H9_RHIAZ</name>
<feature type="region of interest" description="Disordered" evidence="6">
    <location>
        <begin position="168"/>
        <end position="200"/>
    </location>
</feature>
<evidence type="ECO:0000259" key="7">
    <source>
        <dbReference type="Pfam" id="PF04130"/>
    </source>
</evidence>
<proteinExistence type="inferred from homology"/>
<dbReference type="GO" id="GO:0000278">
    <property type="term" value="P:mitotic cell cycle"/>
    <property type="evidence" value="ECO:0007669"/>
    <property type="project" value="TreeGrafter"/>
</dbReference>
<keyword evidence="3" id="KW-0963">Cytoplasm</keyword>
<keyword evidence="4" id="KW-0493">Microtubule</keyword>
<evidence type="ECO:0000256" key="6">
    <source>
        <dbReference type="SAM" id="MobiDB-lite"/>
    </source>
</evidence>
<keyword evidence="5" id="KW-0206">Cytoskeleton</keyword>
<dbReference type="OrthoDB" id="5860513at2759"/>
<accession>A0A367K6H9</accession>
<gene>
    <name evidence="9" type="primary">TUBGCP3_1</name>
    <name evidence="9" type="ORF">CU097_009526</name>
</gene>
<dbReference type="PANTHER" id="PTHR19302:SF14">
    <property type="entry name" value="GAMMA-TUBULIN COMPLEX COMPONENT 3"/>
    <property type="match status" value="1"/>
</dbReference>
<evidence type="ECO:0000256" key="4">
    <source>
        <dbReference type="ARBA" id="ARBA00022701"/>
    </source>
</evidence>
<sequence>MSQFTSTAHWSSARNTRTSLISTSSEPTVTSWSNTIQKLVYHFGDYQHISDEIIQQQQELVEKYSNILASQREPSIIADEQSIVNNIYDQLNQDATSAKAFQFGILYNKLASTQRLKKRWSILYLLSLLSNLSQYQEQRSTQNSVYSTSPMSVSSPGLPNIVEPVARTSRPHEVHVNDSPRNIRRRLTREPSPQLSRRDPPAVQLNKVREMHGREVSESEILRDLVFVFQGIDGQYIKLDTATNEYYINKQTLPLSPPKEELIYRLTVTGWLFIHVKTFVDTHMHNNTTSLVVQSLCAAIQSQLTDYYRLIAILEAQVEKQLLDKHTNLTEQSLTLKRLLVWMEESNNKLRLMSTLLDACEGQKGGAMLTILHNYTKHGDPFARTFVMQILQSVSKPFYDMLQRWVFEGELNDPYEEFFVACDMNVPEEDLWQRKYSIREPMLPSFFSKDLAQKIFAIGKSLNFMRCSCHGIDAQYDVPANAADVFKYGEMQTMERTIDAIYMDTSKTLLNLLKTKYKLMDHLRALKRYMLLGQGDFIQYLMDGLGATLNKPATTLLRHNLTSVLETAIRSSNAQYDDPAILNRLDVRLLKIQNDDIGWDVFTLDYRMETPINTVINANSMLQYLQVFNFLWRLKRVEYTLSASWRQWGKVSREFSELPDLSQDLHQAQMTIQRMIHFIYQLQHYVIFEVLECSWKKLEDNIQNHSIDLDSIIESHASYLSEITQKGFLSGPKKKELADRLNDLFDCILRYKVVLDHLHGYASNEAVKRHSKYALEGDSDKRLNRIRRNHQDVENAFTAQVLQFLDILKSYHDEDLRSLSTRLDYNDFYSSNQ</sequence>
<feature type="domain" description="Gamma tubulin complex component C-terminal" evidence="7">
    <location>
        <begin position="519"/>
        <end position="829"/>
    </location>
</feature>
<comment type="similarity">
    <text evidence="2">Belongs to the TUBGCP family.</text>
</comment>
<evidence type="ECO:0000256" key="5">
    <source>
        <dbReference type="ARBA" id="ARBA00023212"/>
    </source>
</evidence>
<comment type="caution">
    <text evidence="9">The sequence shown here is derived from an EMBL/GenBank/DDBJ whole genome shotgun (WGS) entry which is preliminary data.</text>
</comment>
<dbReference type="Proteomes" id="UP000252139">
    <property type="component" value="Unassembled WGS sequence"/>
</dbReference>
<dbReference type="GO" id="GO:0051011">
    <property type="term" value="F:microtubule minus-end binding"/>
    <property type="evidence" value="ECO:0007669"/>
    <property type="project" value="TreeGrafter"/>
</dbReference>
<evidence type="ECO:0000256" key="2">
    <source>
        <dbReference type="ARBA" id="ARBA00010337"/>
    </source>
</evidence>
<dbReference type="GO" id="GO:0051225">
    <property type="term" value="P:spindle assembly"/>
    <property type="evidence" value="ECO:0007669"/>
    <property type="project" value="TreeGrafter"/>
</dbReference>
<dbReference type="InterPro" id="IPR042241">
    <property type="entry name" value="GCP_C_sf"/>
</dbReference>
<dbReference type="GO" id="GO:0005874">
    <property type="term" value="C:microtubule"/>
    <property type="evidence" value="ECO:0007669"/>
    <property type="project" value="UniProtKB-KW"/>
</dbReference>
<dbReference type="GO" id="GO:0043015">
    <property type="term" value="F:gamma-tubulin binding"/>
    <property type="evidence" value="ECO:0007669"/>
    <property type="project" value="InterPro"/>
</dbReference>
<dbReference type="GO" id="GO:0007020">
    <property type="term" value="P:microtubule nucleation"/>
    <property type="evidence" value="ECO:0007669"/>
    <property type="project" value="InterPro"/>
</dbReference>
<evidence type="ECO:0000313" key="9">
    <source>
        <dbReference type="EMBL" id="RCH97778.1"/>
    </source>
</evidence>
<dbReference type="InterPro" id="IPR007259">
    <property type="entry name" value="GCP"/>
</dbReference>
<dbReference type="FunFam" id="1.20.120.1900:FF:000003">
    <property type="entry name" value="Gamma-tubulin complex component"/>
    <property type="match status" value="1"/>
</dbReference>
<evidence type="ECO:0000259" key="8">
    <source>
        <dbReference type="Pfam" id="PF17681"/>
    </source>
</evidence>
<dbReference type="GO" id="GO:0000922">
    <property type="term" value="C:spindle pole"/>
    <property type="evidence" value="ECO:0007669"/>
    <property type="project" value="InterPro"/>
</dbReference>
<dbReference type="AlphaFoldDB" id="A0A367K6H9"/>
<dbReference type="GO" id="GO:0005816">
    <property type="term" value="C:spindle pole body"/>
    <property type="evidence" value="ECO:0007669"/>
    <property type="project" value="UniProtKB-ARBA"/>
</dbReference>
<dbReference type="GO" id="GO:0000930">
    <property type="term" value="C:gamma-tubulin complex"/>
    <property type="evidence" value="ECO:0007669"/>
    <property type="project" value="TreeGrafter"/>
</dbReference>
<organism evidence="9 10">
    <name type="scientific">Rhizopus azygosporus</name>
    <name type="common">Rhizopus microsporus var. azygosporus</name>
    <dbReference type="NCBI Taxonomy" id="86630"/>
    <lineage>
        <taxon>Eukaryota</taxon>
        <taxon>Fungi</taxon>
        <taxon>Fungi incertae sedis</taxon>
        <taxon>Mucoromycota</taxon>
        <taxon>Mucoromycotina</taxon>
        <taxon>Mucoromycetes</taxon>
        <taxon>Mucorales</taxon>
        <taxon>Mucorineae</taxon>
        <taxon>Rhizopodaceae</taxon>
        <taxon>Rhizopus</taxon>
    </lineage>
</organism>
<comment type="subcellular location">
    <subcellularLocation>
        <location evidence="1">Cytoplasm</location>
        <location evidence="1">Cytoskeleton</location>
    </subcellularLocation>
</comment>
<dbReference type="Pfam" id="PF04130">
    <property type="entry name" value="GCP_C_terminal"/>
    <property type="match status" value="1"/>
</dbReference>
<dbReference type="STRING" id="86630.A0A367K6H9"/>